<feature type="region of interest" description="Disordered" evidence="1">
    <location>
        <begin position="33"/>
        <end position="52"/>
    </location>
</feature>
<dbReference type="PANTHER" id="PTHR34190:SF10">
    <property type="entry name" value="TERNARY COMPLEX FACTOR MIP1 LEUCINE-ZIPPER DOMAIN-CONTAINING PROTEIN"/>
    <property type="match status" value="1"/>
</dbReference>
<proteinExistence type="predicted"/>
<dbReference type="Proteomes" id="UP001168098">
    <property type="component" value="Unassembled WGS sequence"/>
</dbReference>
<feature type="region of interest" description="Disordered" evidence="1">
    <location>
        <begin position="90"/>
        <end position="112"/>
    </location>
</feature>
<name>A0AA38ZK74_VITRO</name>
<comment type="caution">
    <text evidence="2">The sequence shown here is derived from an EMBL/GenBank/DDBJ whole genome shotgun (WGS) entry which is preliminary data.</text>
</comment>
<dbReference type="EMBL" id="JARBHA010000010">
    <property type="protein sequence ID" value="KAJ9690452.1"/>
    <property type="molecule type" value="Genomic_DNA"/>
</dbReference>
<protein>
    <submittedName>
        <fullName evidence="2">Uncharacterized protein</fullName>
    </submittedName>
</protein>
<reference evidence="2 3" key="1">
    <citation type="journal article" date="2023" name="BMC Biotechnol.">
        <title>Vitis rotundifolia cv Carlos genome sequencing.</title>
        <authorList>
            <person name="Huff M."/>
            <person name="Hulse-Kemp A."/>
            <person name="Scheffler B."/>
            <person name="Youngblood R."/>
            <person name="Simpson S."/>
            <person name="Babiker E."/>
            <person name="Staton M."/>
        </authorList>
    </citation>
    <scope>NUCLEOTIDE SEQUENCE [LARGE SCALE GENOMIC DNA]</scope>
    <source>
        <tissue evidence="2">Leaf</tissue>
    </source>
</reference>
<dbReference type="AlphaFoldDB" id="A0AA38ZK74"/>
<organism evidence="2 3">
    <name type="scientific">Vitis rotundifolia</name>
    <name type="common">Muscadine grape</name>
    <dbReference type="NCBI Taxonomy" id="103349"/>
    <lineage>
        <taxon>Eukaryota</taxon>
        <taxon>Viridiplantae</taxon>
        <taxon>Streptophyta</taxon>
        <taxon>Embryophyta</taxon>
        <taxon>Tracheophyta</taxon>
        <taxon>Spermatophyta</taxon>
        <taxon>Magnoliopsida</taxon>
        <taxon>eudicotyledons</taxon>
        <taxon>Gunneridae</taxon>
        <taxon>Pentapetalae</taxon>
        <taxon>rosids</taxon>
        <taxon>Vitales</taxon>
        <taxon>Vitaceae</taxon>
        <taxon>Viteae</taxon>
        <taxon>Vitis</taxon>
    </lineage>
</organism>
<keyword evidence="3" id="KW-1185">Reference proteome</keyword>
<dbReference type="PANTHER" id="PTHR34190">
    <property type="entry name" value="EXPRESSED PROTEIN"/>
    <property type="match status" value="1"/>
</dbReference>
<feature type="compositionally biased region" description="Polar residues" evidence="1">
    <location>
        <begin position="90"/>
        <end position="103"/>
    </location>
</feature>
<sequence>MEQEEKQESTSPLPVIPRLDRIDRLLQFLEEKHCSARKQNSSSSAIRQSLPEDQEFKTLSSALEEVHHKGTLMERVAMLENRVLQLTLQVDEGNTSGSSSSTIPDPVKTDKPSGLHTITRQEEGSAEACVTKPQASHKRRRQKTIGPITRHRKWLAWFQMGC</sequence>
<feature type="compositionally biased region" description="Polar residues" evidence="1">
    <location>
        <begin position="37"/>
        <end position="47"/>
    </location>
</feature>
<evidence type="ECO:0000256" key="1">
    <source>
        <dbReference type="SAM" id="MobiDB-lite"/>
    </source>
</evidence>
<evidence type="ECO:0000313" key="2">
    <source>
        <dbReference type="EMBL" id="KAJ9690452.1"/>
    </source>
</evidence>
<gene>
    <name evidence="2" type="ORF">PVL29_012878</name>
</gene>
<evidence type="ECO:0000313" key="3">
    <source>
        <dbReference type="Proteomes" id="UP001168098"/>
    </source>
</evidence>
<accession>A0AA38ZK74</accession>